<comment type="caution">
    <text evidence="10">The sequence shown here is derived from an EMBL/GenBank/DDBJ whole genome shotgun (WGS) entry which is preliminary data.</text>
</comment>
<dbReference type="PANTHER" id="PTHR47966:SF65">
    <property type="entry name" value="ASPARTIC-TYPE ENDOPEPTIDASE"/>
    <property type="match status" value="1"/>
</dbReference>
<dbReference type="PRINTS" id="PR00792">
    <property type="entry name" value="PEPSIN"/>
</dbReference>
<evidence type="ECO:0000256" key="7">
    <source>
        <dbReference type="PIRSR" id="PIRSR601461-2"/>
    </source>
</evidence>
<keyword evidence="2" id="KW-0645">Protease</keyword>
<keyword evidence="11" id="KW-1185">Reference proteome</keyword>
<organism evidence="10 11">
    <name type="scientific">Fusarium beomiforme</name>
    <dbReference type="NCBI Taxonomy" id="44412"/>
    <lineage>
        <taxon>Eukaryota</taxon>
        <taxon>Fungi</taxon>
        <taxon>Dikarya</taxon>
        <taxon>Ascomycota</taxon>
        <taxon>Pezizomycotina</taxon>
        <taxon>Sordariomycetes</taxon>
        <taxon>Hypocreomycetidae</taxon>
        <taxon>Hypocreales</taxon>
        <taxon>Nectriaceae</taxon>
        <taxon>Fusarium</taxon>
        <taxon>Fusarium burgessii species complex</taxon>
    </lineage>
</organism>
<feature type="signal peptide" evidence="8">
    <location>
        <begin position="1"/>
        <end position="25"/>
    </location>
</feature>
<accession>A0A9P5A4U5</accession>
<dbReference type="Proteomes" id="UP000730481">
    <property type="component" value="Unassembled WGS sequence"/>
</dbReference>
<evidence type="ECO:0000313" key="10">
    <source>
        <dbReference type="EMBL" id="KAF4331951.1"/>
    </source>
</evidence>
<dbReference type="InterPro" id="IPR033876">
    <property type="entry name" value="SAP-like"/>
</dbReference>
<dbReference type="SUPFAM" id="SSF50630">
    <property type="entry name" value="Acid proteases"/>
    <property type="match status" value="1"/>
</dbReference>
<dbReference type="GO" id="GO:0006508">
    <property type="term" value="P:proteolysis"/>
    <property type="evidence" value="ECO:0007669"/>
    <property type="project" value="UniProtKB-KW"/>
</dbReference>
<gene>
    <name evidence="10" type="ORF">FBEOM_14261</name>
</gene>
<dbReference type="AlphaFoldDB" id="A0A9P5A4U5"/>
<feature type="domain" description="Peptidase A1" evidence="9">
    <location>
        <begin position="59"/>
        <end position="383"/>
    </location>
</feature>
<dbReference type="InterPro" id="IPR021109">
    <property type="entry name" value="Peptidase_aspartic_dom_sf"/>
</dbReference>
<dbReference type="InterPro" id="IPR001461">
    <property type="entry name" value="Aspartic_peptidase_A1"/>
</dbReference>
<dbReference type="PROSITE" id="PS51767">
    <property type="entry name" value="PEPTIDASE_A1"/>
    <property type="match status" value="1"/>
</dbReference>
<comment type="similarity">
    <text evidence="1">Belongs to the peptidase A1 family.</text>
</comment>
<evidence type="ECO:0000256" key="6">
    <source>
        <dbReference type="PIRSR" id="PIRSR601461-1"/>
    </source>
</evidence>
<dbReference type="PANTHER" id="PTHR47966">
    <property type="entry name" value="BETA-SITE APP-CLEAVING ENZYME, ISOFORM A-RELATED"/>
    <property type="match status" value="1"/>
</dbReference>
<evidence type="ECO:0000256" key="2">
    <source>
        <dbReference type="ARBA" id="ARBA00022670"/>
    </source>
</evidence>
<evidence type="ECO:0000256" key="8">
    <source>
        <dbReference type="SAM" id="SignalP"/>
    </source>
</evidence>
<dbReference type="Pfam" id="PF00026">
    <property type="entry name" value="Asp"/>
    <property type="match status" value="1"/>
</dbReference>
<keyword evidence="4" id="KW-0064">Aspartyl protease</keyword>
<dbReference type="InterPro" id="IPR033121">
    <property type="entry name" value="PEPTIDASE_A1"/>
</dbReference>
<feature type="chain" id="PRO_5040137877" evidence="8">
    <location>
        <begin position="26"/>
        <end position="447"/>
    </location>
</feature>
<evidence type="ECO:0000256" key="3">
    <source>
        <dbReference type="ARBA" id="ARBA00022729"/>
    </source>
</evidence>
<dbReference type="CDD" id="cd05474">
    <property type="entry name" value="SAP_like"/>
    <property type="match status" value="1"/>
</dbReference>
<dbReference type="Gene3D" id="2.40.70.10">
    <property type="entry name" value="Acid Proteases"/>
    <property type="match status" value="2"/>
</dbReference>
<evidence type="ECO:0000313" key="11">
    <source>
        <dbReference type="Proteomes" id="UP000730481"/>
    </source>
</evidence>
<proteinExistence type="inferred from homology"/>
<name>A0A9P5A4U5_9HYPO</name>
<reference evidence="10" key="1">
    <citation type="journal article" date="2017" name="Mycologia">
        <title>Fusarium algeriense, sp. nov., a novel toxigenic crown rot pathogen of durum wheat from Algeria is nested in the Fusarium burgessii species complex.</title>
        <authorList>
            <person name="Laraba I."/>
            <person name="Keddad A."/>
            <person name="Boureghda H."/>
            <person name="Abdallah N."/>
            <person name="Vaughan M.M."/>
            <person name="Proctor R.H."/>
            <person name="Busman M."/>
            <person name="O'Donnell K."/>
        </authorList>
    </citation>
    <scope>NUCLEOTIDE SEQUENCE</scope>
    <source>
        <strain evidence="10">NRRL 25174</strain>
    </source>
</reference>
<feature type="active site" evidence="6">
    <location>
        <position position="77"/>
    </location>
</feature>
<evidence type="ECO:0000256" key="4">
    <source>
        <dbReference type="ARBA" id="ARBA00022750"/>
    </source>
</evidence>
<keyword evidence="5" id="KW-0378">Hydrolase</keyword>
<dbReference type="GO" id="GO:0004190">
    <property type="term" value="F:aspartic-type endopeptidase activity"/>
    <property type="evidence" value="ECO:0007669"/>
    <property type="project" value="UniProtKB-KW"/>
</dbReference>
<protein>
    <submittedName>
        <fullName evidence="10">Secreted aspartic ase</fullName>
    </submittedName>
</protein>
<reference evidence="10" key="2">
    <citation type="submission" date="2020-02" db="EMBL/GenBank/DDBJ databases">
        <title>Identification and distribution of gene clusters putatively required for synthesis of sphingolipid metabolism inhibitors in phylogenetically diverse species of the filamentous fungus Fusarium.</title>
        <authorList>
            <person name="Kim H.-S."/>
            <person name="Busman M."/>
            <person name="Brown D.W."/>
            <person name="Divon H."/>
            <person name="Uhlig S."/>
            <person name="Proctor R.H."/>
        </authorList>
    </citation>
    <scope>NUCLEOTIDE SEQUENCE</scope>
    <source>
        <strain evidence="10">NRRL 25174</strain>
    </source>
</reference>
<dbReference type="EMBL" id="PVQB02001285">
    <property type="protein sequence ID" value="KAF4331951.1"/>
    <property type="molecule type" value="Genomic_DNA"/>
</dbReference>
<feature type="disulfide bond" evidence="7">
    <location>
        <begin position="312"/>
        <end position="346"/>
    </location>
</feature>
<sequence length="447" mass="47444">MQSLFPTVSAFYAAFILILPCLASSEASNRGHVEYPVRRVARSTNSSGSISINNEQWLYTIEIAIGNPPQKTLVQVDTGSSDLWVNANCSSSPTEFDQQKLCEEVQRYDPKSSHSGKGPVGSKLLGYGSGDEPNGALVDIYQDTVAIGDMKVKNQMFGVASNSRGLPIGIMGLGPVFNASFAVNGSYPLLLDSMAKQGAISSRTYSLSLGTASDKQGSLIFGGLDKGKFSGTLKKAPIVKSRDGGSRFTINISSIGADAGNGSTKAYPFEDTNFHLDSGHTFSKLNKDLAELVFQDVGAELDERLGFYMVDCTLRDHAGGLSIGFGEDHVVTVPLRELIYTAEGLCAVGVEPVEDGEQQVLGDSFLRAAYVVFDLDNKNVHIGQAANCTSEIISIGAGKDAVPSVTGNCQVPSFDEGKLSFAIHSSPLGISNKPILAFIAIIVLLTM</sequence>
<evidence type="ECO:0000259" key="9">
    <source>
        <dbReference type="PROSITE" id="PS51767"/>
    </source>
</evidence>
<feature type="active site" evidence="6">
    <location>
        <position position="277"/>
    </location>
</feature>
<evidence type="ECO:0000256" key="5">
    <source>
        <dbReference type="ARBA" id="ARBA00022801"/>
    </source>
</evidence>
<keyword evidence="7" id="KW-1015">Disulfide bond</keyword>
<keyword evidence="3 8" id="KW-0732">Signal</keyword>
<evidence type="ECO:0000256" key="1">
    <source>
        <dbReference type="ARBA" id="ARBA00007447"/>
    </source>
</evidence>
<dbReference type="OrthoDB" id="771136at2759"/>